<dbReference type="GO" id="GO:0016020">
    <property type="term" value="C:membrane"/>
    <property type="evidence" value="ECO:0007669"/>
    <property type="project" value="UniProtKB-SubCell"/>
</dbReference>
<feature type="transmembrane region" description="Helical" evidence="5">
    <location>
        <begin position="395"/>
        <end position="416"/>
    </location>
</feature>
<dbReference type="SUPFAM" id="SSF103473">
    <property type="entry name" value="MFS general substrate transporter"/>
    <property type="match status" value="1"/>
</dbReference>
<feature type="transmembrane region" description="Helical" evidence="5">
    <location>
        <begin position="370"/>
        <end position="389"/>
    </location>
</feature>
<feature type="transmembrane region" description="Helical" evidence="5">
    <location>
        <begin position="187"/>
        <end position="206"/>
    </location>
</feature>
<dbReference type="InterPro" id="IPR049680">
    <property type="entry name" value="FLVCR1-2_SLC49-like"/>
</dbReference>
<dbReference type="Gene3D" id="1.20.1250.20">
    <property type="entry name" value="MFS general substrate transporter like domains"/>
    <property type="match status" value="1"/>
</dbReference>
<gene>
    <name evidence="6" type="ORF">TrLO_g692</name>
</gene>
<feature type="transmembrane region" description="Helical" evidence="5">
    <location>
        <begin position="63"/>
        <end position="82"/>
    </location>
</feature>
<evidence type="ECO:0000256" key="3">
    <source>
        <dbReference type="ARBA" id="ARBA00022989"/>
    </source>
</evidence>
<dbReference type="OrthoDB" id="422206at2759"/>
<feature type="transmembrane region" description="Helical" evidence="5">
    <location>
        <begin position="227"/>
        <end position="246"/>
    </location>
</feature>
<feature type="transmembrane region" description="Helical" evidence="5">
    <location>
        <begin position="295"/>
        <end position="314"/>
    </location>
</feature>
<keyword evidence="3 5" id="KW-1133">Transmembrane helix</keyword>
<name>A0A9W7FSN1_9STRA</name>
<keyword evidence="4 5" id="KW-0472">Membrane</keyword>
<comment type="caution">
    <text evidence="6">The sequence shown here is derived from an EMBL/GenBank/DDBJ whole genome shotgun (WGS) entry which is preliminary data.</text>
</comment>
<dbReference type="AlphaFoldDB" id="A0A9W7FSN1"/>
<dbReference type="PANTHER" id="PTHR10924:SF6">
    <property type="entry name" value="SOLUTE CARRIER FAMILY 49 MEMBER A3"/>
    <property type="match status" value="1"/>
</dbReference>
<dbReference type="PANTHER" id="PTHR10924">
    <property type="entry name" value="MAJOR FACILITATOR SUPERFAMILY PROTEIN-RELATED"/>
    <property type="match status" value="1"/>
</dbReference>
<feature type="transmembrane region" description="Helical" evidence="5">
    <location>
        <begin position="151"/>
        <end position="175"/>
    </location>
</feature>
<reference evidence="7" key="1">
    <citation type="journal article" date="2023" name="Commun. Biol.">
        <title>Genome analysis of Parmales, the sister group of diatoms, reveals the evolutionary specialization of diatoms from phago-mixotrophs to photoautotrophs.</title>
        <authorList>
            <person name="Ban H."/>
            <person name="Sato S."/>
            <person name="Yoshikawa S."/>
            <person name="Yamada K."/>
            <person name="Nakamura Y."/>
            <person name="Ichinomiya M."/>
            <person name="Sato N."/>
            <person name="Blanc-Mathieu R."/>
            <person name="Endo H."/>
            <person name="Kuwata A."/>
            <person name="Ogata H."/>
        </authorList>
    </citation>
    <scope>NUCLEOTIDE SEQUENCE [LARGE SCALE GENOMIC DNA]</scope>
    <source>
        <strain evidence="7">NIES 3700</strain>
    </source>
</reference>
<keyword evidence="2 5" id="KW-0812">Transmembrane</keyword>
<evidence type="ECO:0000313" key="7">
    <source>
        <dbReference type="Proteomes" id="UP001165122"/>
    </source>
</evidence>
<evidence type="ECO:0000256" key="5">
    <source>
        <dbReference type="SAM" id="Phobius"/>
    </source>
</evidence>
<evidence type="ECO:0000256" key="2">
    <source>
        <dbReference type="ARBA" id="ARBA00022692"/>
    </source>
</evidence>
<feature type="transmembrane region" description="Helical" evidence="5">
    <location>
        <begin position="114"/>
        <end position="139"/>
    </location>
</feature>
<feature type="transmembrane region" description="Helical" evidence="5">
    <location>
        <begin position="21"/>
        <end position="43"/>
    </location>
</feature>
<dbReference type="EMBL" id="BRXW01000287">
    <property type="protein sequence ID" value="GMI17320.1"/>
    <property type="molecule type" value="Genomic_DNA"/>
</dbReference>
<keyword evidence="7" id="KW-1185">Reference proteome</keyword>
<sequence length="438" mass="47578">MPTESAPLLPRPSSPPPPPSTSIKVLILLAFCCHNAFNCWFFLNFTNFGPAEDLLDLTDTQVGNITTCGWIGILLALPLVTITTYHRSLLIFAGFLNTLPAFLRYYASSNVTPQSYPIICLSNFLVGSCFGIIGAWPAMLSLMWDEDFRPFITAVASLSNYTGGALAVVIIPVIAKDGEGLLKLFRLQALFAIFLFLIMPLWSYIPPLQEEGGLELKVAVKVSFKKWRRLAFSGVIIGLTLLLQGMNQFILSEFGFTDTQAGSSNCIYQATSAIIGIFVSTRITDSRGIKSTLRLMIGLGSIGYVLFASFAVYLNSKSDYEVAHSDFDFTVVNVLMAVLGSSLMGALPLLLLECIFEVNEEQEFKVGENVVSGLVYIEAMAIAAGGTYITTEGSGIVNVIIVGGLLAVGSLGTFWLDRVEEREKVRGKERSGAASCKK</sequence>
<dbReference type="Proteomes" id="UP001165122">
    <property type="component" value="Unassembled WGS sequence"/>
</dbReference>
<evidence type="ECO:0000256" key="4">
    <source>
        <dbReference type="ARBA" id="ARBA00023136"/>
    </source>
</evidence>
<accession>A0A9W7FSN1</accession>
<feature type="transmembrane region" description="Helical" evidence="5">
    <location>
        <begin position="89"/>
        <end position="108"/>
    </location>
</feature>
<feature type="transmembrane region" description="Helical" evidence="5">
    <location>
        <begin position="334"/>
        <end position="358"/>
    </location>
</feature>
<protein>
    <submittedName>
        <fullName evidence="6">Uncharacterized protein</fullName>
    </submittedName>
</protein>
<dbReference type="InterPro" id="IPR036259">
    <property type="entry name" value="MFS_trans_sf"/>
</dbReference>
<proteinExistence type="predicted"/>
<organism evidence="6 7">
    <name type="scientific">Triparma laevis f. longispina</name>
    <dbReference type="NCBI Taxonomy" id="1714387"/>
    <lineage>
        <taxon>Eukaryota</taxon>
        <taxon>Sar</taxon>
        <taxon>Stramenopiles</taxon>
        <taxon>Ochrophyta</taxon>
        <taxon>Bolidophyceae</taxon>
        <taxon>Parmales</taxon>
        <taxon>Triparmaceae</taxon>
        <taxon>Triparma</taxon>
    </lineage>
</organism>
<evidence type="ECO:0000256" key="1">
    <source>
        <dbReference type="ARBA" id="ARBA00004141"/>
    </source>
</evidence>
<comment type="subcellular location">
    <subcellularLocation>
        <location evidence="1">Membrane</location>
        <topology evidence="1">Multi-pass membrane protein</topology>
    </subcellularLocation>
</comment>
<evidence type="ECO:0000313" key="6">
    <source>
        <dbReference type="EMBL" id="GMI17320.1"/>
    </source>
</evidence>